<keyword evidence="10" id="KW-0378">Hydrolase</keyword>
<comment type="subcellular location">
    <subcellularLocation>
        <location evidence="1">Membrane</location>
        <topology evidence="1">Single-pass membrane protein</topology>
    </subcellularLocation>
    <subcellularLocation>
        <location evidence="2">Mitochondrion</location>
    </subcellularLocation>
</comment>
<dbReference type="PANTHER" id="PTHR12302">
    <property type="entry name" value="EBNA2 BINDING PROTEIN P100"/>
    <property type="match status" value="1"/>
</dbReference>
<keyword evidence="12" id="KW-1133">Transmembrane helix</keyword>
<dbReference type="Gene3D" id="2.40.50.90">
    <property type="match status" value="1"/>
</dbReference>
<keyword evidence="8" id="KW-0479">Metal-binding</keyword>
<sequence>MVVITSRAGKVEGNNKHLNLLPPSILNYTQPSPLSPLNHLNARLTTMPWPLSRAQTDDQTADDWRTRLTTTFSRPEVLASSVLLTAASLGAIRFYKRNLRRIPTADHIPPHWLRERTVFGQVTSVGDGDNFRVFHTPGGRLAGWGWMPGRKVPATREELRDNTIHVRLAGIDAPELAHFGKPAQPYGREALDWLSAYVLGRRVRVQLWRKDQYSRVVGTVFIRRGVLGWLMRKDVGLEMLKAGMAGMYEAKFGAEFGGRENMYKEAEEKARKGRVGMWVEESVWRRLMGAKKLESPREYKTRTKDIGDKV</sequence>
<dbReference type="InterPro" id="IPR035437">
    <property type="entry name" value="SNase_OB-fold_sf"/>
</dbReference>
<evidence type="ECO:0000256" key="7">
    <source>
        <dbReference type="ARBA" id="ARBA00022722"/>
    </source>
</evidence>
<evidence type="ECO:0000259" key="15">
    <source>
        <dbReference type="PROSITE" id="PS50830"/>
    </source>
</evidence>
<proteinExistence type="inferred from homology"/>
<evidence type="ECO:0000256" key="12">
    <source>
        <dbReference type="ARBA" id="ARBA00022989"/>
    </source>
</evidence>
<dbReference type="InterPro" id="IPR016071">
    <property type="entry name" value="Staphylococal_nuclease_OB-fold"/>
</dbReference>
<dbReference type="AlphaFoldDB" id="A0A6A6UWF6"/>
<evidence type="ECO:0000256" key="3">
    <source>
        <dbReference type="ARBA" id="ARBA00005435"/>
    </source>
</evidence>
<dbReference type="EMBL" id="MU004230">
    <property type="protein sequence ID" value="KAF2675408.1"/>
    <property type="molecule type" value="Genomic_DNA"/>
</dbReference>
<protein>
    <recommendedName>
        <fullName evidence="4">Probable endonuclease LCL3</fullName>
    </recommendedName>
    <alternativeName>
        <fullName evidence="5">Probable endonuclease lcl3</fullName>
    </alternativeName>
</protein>
<dbReference type="Proteomes" id="UP000799302">
    <property type="component" value="Unassembled WGS sequence"/>
</dbReference>
<dbReference type="PROSITE" id="PS50830">
    <property type="entry name" value="TNASE_3"/>
    <property type="match status" value="1"/>
</dbReference>
<feature type="domain" description="TNase-like" evidence="15">
    <location>
        <begin position="116"/>
        <end position="280"/>
    </location>
</feature>
<dbReference type="Pfam" id="PF00565">
    <property type="entry name" value="SNase"/>
    <property type="match status" value="1"/>
</dbReference>
<evidence type="ECO:0000256" key="14">
    <source>
        <dbReference type="ARBA" id="ARBA00023136"/>
    </source>
</evidence>
<evidence type="ECO:0000256" key="8">
    <source>
        <dbReference type="ARBA" id="ARBA00022723"/>
    </source>
</evidence>
<accession>A0A6A6UWF6</accession>
<dbReference type="GO" id="GO:0004519">
    <property type="term" value="F:endonuclease activity"/>
    <property type="evidence" value="ECO:0007669"/>
    <property type="project" value="UniProtKB-KW"/>
</dbReference>
<keyword evidence="17" id="KW-1185">Reference proteome</keyword>
<comment type="similarity">
    <text evidence="3">Belongs to the LCL3 family.</text>
</comment>
<keyword evidence="9" id="KW-0255">Endonuclease</keyword>
<name>A0A6A6UWF6_9PEZI</name>
<keyword evidence="14" id="KW-0472">Membrane</keyword>
<evidence type="ECO:0000256" key="13">
    <source>
        <dbReference type="ARBA" id="ARBA00023128"/>
    </source>
</evidence>
<reference evidence="16" key="1">
    <citation type="journal article" date="2020" name="Stud. Mycol.">
        <title>101 Dothideomycetes genomes: a test case for predicting lifestyles and emergence of pathogens.</title>
        <authorList>
            <person name="Haridas S."/>
            <person name="Albert R."/>
            <person name="Binder M."/>
            <person name="Bloem J."/>
            <person name="Labutti K."/>
            <person name="Salamov A."/>
            <person name="Andreopoulos B."/>
            <person name="Baker S."/>
            <person name="Barry K."/>
            <person name="Bills G."/>
            <person name="Bluhm B."/>
            <person name="Cannon C."/>
            <person name="Castanera R."/>
            <person name="Culley D."/>
            <person name="Daum C."/>
            <person name="Ezra D."/>
            <person name="Gonzalez J."/>
            <person name="Henrissat B."/>
            <person name="Kuo A."/>
            <person name="Liang C."/>
            <person name="Lipzen A."/>
            <person name="Lutzoni F."/>
            <person name="Magnuson J."/>
            <person name="Mondo S."/>
            <person name="Nolan M."/>
            <person name="Ohm R."/>
            <person name="Pangilinan J."/>
            <person name="Park H.-J."/>
            <person name="Ramirez L."/>
            <person name="Alfaro M."/>
            <person name="Sun H."/>
            <person name="Tritt A."/>
            <person name="Yoshinaga Y."/>
            <person name="Zwiers L.-H."/>
            <person name="Turgeon B."/>
            <person name="Goodwin S."/>
            <person name="Spatafora J."/>
            <person name="Crous P."/>
            <person name="Grigoriev I."/>
        </authorList>
    </citation>
    <scope>NUCLEOTIDE SEQUENCE</scope>
    <source>
        <strain evidence="16">CBS 115976</strain>
    </source>
</reference>
<dbReference type="GO" id="GO:0016020">
    <property type="term" value="C:membrane"/>
    <property type="evidence" value="ECO:0007669"/>
    <property type="project" value="UniProtKB-SubCell"/>
</dbReference>
<evidence type="ECO:0000256" key="4">
    <source>
        <dbReference type="ARBA" id="ARBA00013404"/>
    </source>
</evidence>
<gene>
    <name evidence="16" type="ORF">BT63DRAFT_431193</name>
</gene>
<dbReference type="GO" id="GO:0005739">
    <property type="term" value="C:mitochondrion"/>
    <property type="evidence" value="ECO:0007669"/>
    <property type="project" value="UniProtKB-SubCell"/>
</dbReference>
<evidence type="ECO:0000256" key="11">
    <source>
        <dbReference type="ARBA" id="ARBA00022837"/>
    </source>
</evidence>
<evidence type="ECO:0000256" key="6">
    <source>
        <dbReference type="ARBA" id="ARBA00022692"/>
    </source>
</evidence>
<evidence type="ECO:0000256" key="10">
    <source>
        <dbReference type="ARBA" id="ARBA00022801"/>
    </source>
</evidence>
<evidence type="ECO:0000256" key="9">
    <source>
        <dbReference type="ARBA" id="ARBA00022759"/>
    </source>
</evidence>
<organism evidence="16 17">
    <name type="scientific">Microthyrium microscopicum</name>
    <dbReference type="NCBI Taxonomy" id="703497"/>
    <lineage>
        <taxon>Eukaryota</taxon>
        <taxon>Fungi</taxon>
        <taxon>Dikarya</taxon>
        <taxon>Ascomycota</taxon>
        <taxon>Pezizomycotina</taxon>
        <taxon>Dothideomycetes</taxon>
        <taxon>Dothideomycetes incertae sedis</taxon>
        <taxon>Microthyriales</taxon>
        <taxon>Microthyriaceae</taxon>
        <taxon>Microthyrium</taxon>
    </lineage>
</organism>
<keyword evidence="11" id="KW-0106">Calcium</keyword>
<dbReference type="GO" id="GO:0016787">
    <property type="term" value="F:hydrolase activity"/>
    <property type="evidence" value="ECO:0007669"/>
    <property type="project" value="UniProtKB-KW"/>
</dbReference>
<dbReference type="SMART" id="SM00318">
    <property type="entry name" value="SNc"/>
    <property type="match status" value="1"/>
</dbReference>
<keyword evidence="7" id="KW-0540">Nuclease</keyword>
<dbReference type="GO" id="GO:0046872">
    <property type="term" value="F:metal ion binding"/>
    <property type="evidence" value="ECO:0007669"/>
    <property type="project" value="UniProtKB-KW"/>
</dbReference>
<evidence type="ECO:0000313" key="16">
    <source>
        <dbReference type="EMBL" id="KAF2675408.1"/>
    </source>
</evidence>
<evidence type="ECO:0000256" key="2">
    <source>
        <dbReference type="ARBA" id="ARBA00004173"/>
    </source>
</evidence>
<dbReference type="PANTHER" id="PTHR12302:SF3">
    <property type="entry name" value="SERINE_THREONINE-PROTEIN KINASE 31"/>
    <property type="match status" value="1"/>
</dbReference>
<keyword evidence="13" id="KW-0496">Mitochondrion</keyword>
<evidence type="ECO:0000313" key="17">
    <source>
        <dbReference type="Proteomes" id="UP000799302"/>
    </source>
</evidence>
<dbReference type="OrthoDB" id="430293at2759"/>
<evidence type="ECO:0000256" key="5">
    <source>
        <dbReference type="ARBA" id="ARBA00014651"/>
    </source>
</evidence>
<keyword evidence="6" id="KW-0812">Transmembrane</keyword>
<evidence type="ECO:0000256" key="1">
    <source>
        <dbReference type="ARBA" id="ARBA00004167"/>
    </source>
</evidence>
<dbReference type="FunFam" id="2.40.50.90:FF:000029">
    <property type="entry name" value="Probable endonuclease lcl3"/>
    <property type="match status" value="1"/>
</dbReference>
<dbReference type="SUPFAM" id="SSF50199">
    <property type="entry name" value="Staphylococcal nuclease"/>
    <property type="match status" value="1"/>
</dbReference>